<dbReference type="SUPFAM" id="SSF52047">
    <property type="entry name" value="RNI-like"/>
    <property type="match status" value="1"/>
</dbReference>
<evidence type="ECO:0000313" key="2">
    <source>
        <dbReference type="EMBL" id="KGR12676.1"/>
    </source>
</evidence>
<evidence type="ECO:0000259" key="1">
    <source>
        <dbReference type="PROSITE" id="PS50181"/>
    </source>
</evidence>
<comment type="caution">
    <text evidence="2">The sequence shown here is derived from an EMBL/GenBank/DDBJ whole genome shotgun (WGS) entry which is preliminary data.</text>
</comment>
<organism evidence="2 3">
    <name type="scientific">Candida albicans P78048</name>
    <dbReference type="NCBI Taxonomy" id="1094989"/>
    <lineage>
        <taxon>Eukaryota</taxon>
        <taxon>Fungi</taxon>
        <taxon>Dikarya</taxon>
        <taxon>Ascomycota</taxon>
        <taxon>Saccharomycotina</taxon>
        <taxon>Pichiomycetes</taxon>
        <taxon>Debaryomycetaceae</taxon>
        <taxon>Candida/Lodderomyces clade</taxon>
        <taxon>Candida</taxon>
    </lineage>
</organism>
<proteinExistence type="predicted"/>
<dbReference type="AlphaFoldDB" id="A0AB34PT40"/>
<protein>
    <recommendedName>
        <fullName evidence="1">F-box domain-containing protein</fullName>
    </recommendedName>
</protein>
<evidence type="ECO:0000313" key="3">
    <source>
        <dbReference type="Proteomes" id="UP000030161"/>
    </source>
</evidence>
<name>A0AB34PT40_CANAX</name>
<dbReference type="EMBL" id="AJIX01000015">
    <property type="protein sequence ID" value="KGR12676.1"/>
    <property type="molecule type" value="Genomic_DNA"/>
</dbReference>
<gene>
    <name evidence="2" type="ORF">MG3_02760</name>
</gene>
<dbReference type="InterPro" id="IPR001810">
    <property type="entry name" value="F-box_dom"/>
</dbReference>
<reference evidence="2 3" key="1">
    <citation type="submission" date="2013-12" db="EMBL/GenBank/DDBJ databases">
        <title>The Genome Sequence of Candida albicans P78048.</title>
        <authorList>
            <consortium name="The Broad Institute Genome Sequencing Platform"/>
            <consortium name="The Broad Institute Genome Sequencing Center for Infectious Disease"/>
            <person name="Cuomo C."/>
            <person name="Bennett R."/>
            <person name="Hirakawa M."/>
            <person name="Noverr M."/>
            <person name="Mitchell A."/>
            <person name="Young S.K."/>
            <person name="Zeng Q."/>
            <person name="Gargeya S."/>
            <person name="Fitzgerald M."/>
            <person name="Abouelleil A."/>
            <person name="Alvarado L."/>
            <person name="Berlin A.M."/>
            <person name="Chapman S.B."/>
            <person name="Dewar J."/>
            <person name="Goldberg J."/>
            <person name="Griggs A."/>
            <person name="Gujja S."/>
            <person name="Hansen M."/>
            <person name="Howarth C."/>
            <person name="Imamovic A."/>
            <person name="Larimer J."/>
            <person name="McCowan C."/>
            <person name="Murphy C."/>
            <person name="Pearson M."/>
            <person name="Priest M."/>
            <person name="Roberts A."/>
            <person name="Saif S."/>
            <person name="Shea T."/>
            <person name="Sykes S."/>
            <person name="Wortman J."/>
            <person name="Nusbaum C."/>
            <person name="Birren B."/>
        </authorList>
    </citation>
    <scope>NUCLEOTIDE SEQUENCE [LARGE SCALE GENOMIC DNA]</scope>
    <source>
        <strain evidence="2 3">P78048</strain>
    </source>
</reference>
<sequence length="365" mass="43066">MKRQQEEPASQKEEPVPQRKAVKYNQELTLLTLPTDILDLIFQDLSRQDAINLSTLDHKHRNVLKAIVFSRIRASWNDMRSEIDGRTGFLKQHRHLVTQLRIVDCDSYGEWNMDIFSDLLIDLPRLRHLLINSKFSSNWLKYRQDDNLQQLTLYFEPQDTRQVPGEIVSSSSTTTTTTINRIFSLEHIANFKMLTKLRLWHYHLYWEDMYPVLIVEDVELHNCTWEFPFTLSQFNYNSNIRRLVVSYAEGNAFAVSERYREFLQYGNGEDFSSLEELTVTVARGSLNSSVMSRFMNTGNFPRLRALRVLAREGAYNLSHWFGKLPTNSTLRVLDMQVDYEARDRERALKEANRYFPFLDVKIHRP</sequence>
<dbReference type="PROSITE" id="PS50181">
    <property type="entry name" value="FBOX"/>
    <property type="match status" value="1"/>
</dbReference>
<feature type="domain" description="F-box" evidence="1">
    <location>
        <begin position="27"/>
        <end position="79"/>
    </location>
</feature>
<accession>A0AB34PT40</accession>
<dbReference type="Proteomes" id="UP000030161">
    <property type="component" value="Unassembled WGS sequence"/>
</dbReference>